<accession>A0A914S166</accession>
<evidence type="ECO:0000256" key="3">
    <source>
        <dbReference type="ARBA" id="ARBA00022707"/>
    </source>
</evidence>
<evidence type="ECO:0000256" key="2">
    <source>
        <dbReference type="ARBA" id="ARBA00015736"/>
    </source>
</evidence>
<evidence type="ECO:0000256" key="1">
    <source>
        <dbReference type="ARBA" id="ARBA00010603"/>
    </source>
</evidence>
<sequence>MIFWWFYAYSCYKDICSSSRSMELTKALLTNYLQRNTPYVTKREKEPESIVLGLAASVWSVMQLAAGYDETNGYDEDANLIPPASLGSLSVLLLLNLACHQNADSNKANLYKETLSAFQNAREVSSVNNSSTRVFRLDYSALYDRLCATVIPVLRVLHDGSPSGSLNLSSNSHHVYLSLIVILILSEDDFFCKIVHETMIKNTSWYQAERPVGEVSLGGLIILVFVRTIQLNTLKTRDRYLHTNCLAALANMSSSFKQLSSTVCQKLIGLLERRIQDRILFTKRHAKLIEHMRISAEYDLEHEKQTHNYIYS</sequence>
<organism evidence="5 6">
    <name type="scientific">Parascaris equorum</name>
    <name type="common">Equine roundworm</name>
    <dbReference type="NCBI Taxonomy" id="6256"/>
    <lineage>
        <taxon>Eukaryota</taxon>
        <taxon>Metazoa</taxon>
        <taxon>Ecdysozoa</taxon>
        <taxon>Nematoda</taxon>
        <taxon>Chromadorea</taxon>
        <taxon>Rhabditida</taxon>
        <taxon>Spirurina</taxon>
        <taxon>Ascaridomorpha</taxon>
        <taxon>Ascaridoidea</taxon>
        <taxon>Ascarididae</taxon>
        <taxon>Parascaris</taxon>
    </lineage>
</organism>
<dbReference type="InterPro" id="IPR019142">
    <property type="entry name" value="Dymeclin"/>
</dbReference>
<dbReference type="WBParaSite" id="PEQ_0001250501-mRNA-1">
    <property type="protein sequence ID" value="PEQ_0001250501-mRNA-1"/>
    <property type="gene ID" value="PEQ_0001250501"/>
</dbReference>
<evidence type="ECO:0000313" key="5">
    <source>
        <dbReference type="Proteomes" id="UP000887564"/>
    </source>
</evidence>
<name>A0A914S166_PAREQ</name>
<reference evidence="6" key="1">
    <citation type="submission" date="2022-11" db="UniProtKB">
        <authorList>
            <consortium name="WormBaseParasite"/>
        </authorList>
    </citation>
    <scope>IDENTIFICATION</scope>
</reference>
<dbReference type="AlphaFoldDB" id="A0A914S166"/>
<keyword evidence="4" id="KW-0449">Lipoprotein</keyword>
<evidence type="ECO:0000256" key="4">
    <source>
        <dbReference type="ARBA" id="ARBA00023288"/>
    </source>
</evidence>
<dbReference type="PANTHER" id="PTHR12895">
    <property type="entry name" value="DYMECLIN"/>
    <property type="match status" value="1"/>
</dbReference>
<dbReference type="GO" id="GO:0007030">
    <property type="term" value="P:Golgi organization"/>
    <property type="evidence" value="ECO:0007669"/>
    <property type="project" value="TreeGrafter"/>
</dbReference>
<comment type="similarity">
    <text evidence="1">Belongs to the dymeclin family.</text>
</comment>
<dbReference type="GO" id="GO:0005794">
    <property type="term" value="C:Golgi apparatus"/>
    <property type="evidence" value="ECO:0007669"/>
    <property type="project" value="TreeGrafter"/>
</dbReference>
<protein>
    <recommendedName>
        <fullName evidence="2">Dymeclin</fullName>
    </recommendedName>
</protein>
<proteinExistence type="inferred from homology"/>
<dbReference type="PANTHER" id="PTHR12895:SF9">
    <property type="entry name" value="DYMECLIN"/>
    <property type="match status" value="1"/>
</dbReference>
<keyword evidence="5" id="KW-1185">Reference proteome</keyword>
<keyword evidence="3" id="KW-0519">Myristate</keyword>
<dbReference type="Pfam" id="PF09742">
    <property type="entry name" value="Dymeclin"/>
    <property type="match status" value="1"/>
</dbReference>
<dbReference type="Proteomes" id="UP000887564">
    <property type="component" value="Unplaced"/>
</dbReference>
<evidence type="ECO:0000313" key="6">
    <source>
        <dbReference type="WBParaSite" id="PEQ_0001250501-mRNA-1"/>
    </source>
</evidence>